<dbReference type="Proteomes" id="UP001500016">
    <property type="component" value="Unassembled WGS sequence"/>
</dbReference>
<proteinExistence type="predicted"/>
<keyword evidence="3" id="KW-1185">Reference proteome</keyword>
<feature type="region of interest" description="Disordered" evidence="1">
    <location>
        <begin position="1"/>
        <end position="22"/>
    </location>
</feature>
<protein>
    <recommendedName>
        <fullName evidence="4">ATP-binding protein</fullName>
    </recommendedName>
</protein>
<sequence>MGPTGASGVTGATGQPGEPALYGRAPLLGGLLPRLTGLDTGPKPRLVRHEHPEDHPAVLLTGGHGAGKTAVLDAVRDAYAGALPLARVDLAALAPFAAQWPELDPASDPYASLSNTSGVVEVLERLAVALAAPVPGYRRVRFPRLLPGLFAVSSWRRGHGEQRALAAARFARLLPLADGGEAESGEEWADRISARLAGAAAEADVEPVAAEVVREYAARHTGGKERGTVHDWYAARAPGQPQADPLVRLCLDFHQGGDLQSPVEQTLVTALLDDLTDAWSGWWMRVNRKPRPLALLDDAHTAAGRAFLDRVLEHRTEGARDPLVVLATHLGGAGEAYPDAARAELAELAHGSGWDRHAHDHLDRPSAGALRVALPPLSPADVRAMLQRTPKPVHARLQTVLYRLTGGHPQGSALLCDAVVSASASRDVRPGELLDLETEDGTPAGDLLVQRLVPELPLRHHLMVLSLARDREAAEALATGALLAEESGPAGESGADAERARVAEAARHLERERWTPEADDPHGAAPSFVAHPFLHALLVHEVRRGSPQAEPGRRWDDLHALLHRHHLERGGEGDPDALRHRLARGDAWGVVERLVPAFTGQDDARAWLALLRHLASAPHPPAPPYGEWRDERVETARGALDHRHQGADGVHRSVNRLLHALWYLDDPVREPRDELCVALHKELAFLAPRHSTGFTVLDAAAGAWAAAARDSRRPYPVEGLD</sequence>
<comment type="caution">
    <text evidence="2">The sequence shown here is derived from an EMBL/GenBank/DDBJ whole genome shotgun (WGS) entry which is preliminary data.</text>
</comment>
<organism evidence="2 3">
    <name type="scientific">Streptomyces albiaxialis</name>
    <dbReference type="NCBI Taxonomy" id="329523"/>
    <lineage>
        <taxon>Bacteria</taxon>
        <taxon>Bacillati</taxon>
        <taxon>Actinomycetota</taxon>
        <taxon>Actinomycetes</taxon>
        <taxon>Kitasatosporales</taxon>
        <taxon>Streptomycetaceae</taxon>
        <taxon>Streptomyces</taxon>
    </lineage>
</organism>
<reference evidence="2 3" key="1">
    <citation type="journal article" date="2019" name="Int. J. Syst. Evol. Microbiol.">
        <title>The Global Catalogue of Microorganisms (GCM) 10K type strain sequencing project: providing services to taxonomists for standard genome sequencing and annotation.</title>
        <authorList>
            <consortium name="The Broad Institute Genomics Platform"/>
            <consortium name="The Broad Institute Genome Sequencing Center for Infectious Disease"/>
            <person name="Wu L."/>
            <person name="Ma J."/>
        </authorList>
    </citation>
    <scope>NUCLEOTIDE SEQUENCE [LARGE SCALE GENOMIC DNA]</scope>
    <source>
        <strain evidence="2 3">JCM 15478</strain>
    </source>
</reference>
<evidence type="ECO:0008006" key="4">
    <source>
        <dbReference type="Google" id="ProtNLM"/>
    </source>
</evidence>
<evidence type="ECO:0000313" key="3">
    <source>
        <dbReference type="Proteomes" id="UP001500016"/>
    </source>
</evidence>
<evidence type="ECO:0000313" key="2">
    <source>
        <dbReference type="EMBL" id="GAA2076669.1"/>
    </source>
</evidence>
<feature type="compositionally biased region" description="Basic and acidic residues" evidence="1">
    <location>
        <begin position="496"/>
        <end position="522"/>
    </location>
</feature>
<feature type="region of interest" description="Disordered" evidence="1">
    <location>
        <begin position="484"/>
        <end position="524"/>
    </location>
</feature>
<gene>
    <name evidence="2" type="ORF">GCM10009801_32330</name>
</gene>
<name>A0ABN2VXL3_9ACTN</name>
<evidence type="ECO:0000256" key="1">
    <source>
        <dbReference type="SAM" id="MobiDB-lite"/>
    </source>
</evidence>
<dbReference type="EMBL" id="BAAAPE010000007">
    <property type="protein sequence ID" value="GAA2076669.1"/>
    <property type="molecule type" value="Genomic_DNA"/>
</dbReference>
<accession>A0ABN2VXL3</accession>